<dbReference type="InterPro" id="IPR036397">
    <property type="entry name" value="RNaseH_sf"/>
</dbReference>
<dbReference type="InterPro" id="IPR006309">
    <property type="entry name" value="DnaQ_proteo"/>
</dbReference>
<gene>
    <name evidence="18" type="primary">dnaQ</name>
    <name evidence="20" type="ordered locus">FTL_1003</name>
</gene>
<evidence type="ECO:0000256" key="1">
    <source>
        <dbReference type="ARBA" id="ARBA00001936"/>
    </source>
</evidence>
<feature type="binding site" evidence="16">
    <location>
        <position position="169"/>
    </location>
    <ligand>
        <name>substrate</name>
    </ligand>
</feature>
<reference evidence="20 21" key="1">
    <citation type="submission" date="2006-02" db="EMBL/GenBank/DDBJ databases">
        <authorList>
            <consortium name="Microbial Genomics Group"/>
            <consortium name="Lawrence Livermore National Laboratory"/>
            <consortium name="and the Genome Analysis Group"/>
            <consortium name="Oak Ridge National Laboratory"/>
            <person name="Larimer F.W."/>
        </authorList>
    </citation>
    <scope>NUCLEOTIDE SEQUENCE [LARGE SCALE GENOMIC DNA]</scope>
    <source>
        <strain evidence="20 21">LVS</strain>
    </source>
</reference>
<evidence type="ECO:0000256" key="11">
    <source>
        <dbReference type="ARBA" id="ARBA00022842"/>
    </source>
</evidence>
<dbReference type="InterPro" id="IPR012337">
    <property type="entry name" value="RNaseH-like_sf"/>
</dbReference>
<evidence type="ECO:0000256" key="8">
    <source>
        <dbReference type="ARBA" id="ARBA00022723"/>
    </source>
</evidence>
<evidence type="ECO:0000256" key="10">
    <source>
        <dbReference type="ARBA" id="ARBA00022839"/>
    </source>
</evidence>
<dbReference type="Pfam" id="PF00929">
    <property type="entry name" value="RNase_T"/>
    <property type="match status" value="1"/>
</dbReference>
<evidence type="ECO:0000313" key="21">
    <source>
        <dbReference type="Proteomes" id="UP000001944"/>
    </source>
</evidence>
<evidence type="ECO:0000256" key="16">
    <source>
        <dbReference type="PIRSR" id="PIRSR606309-2"/>
    </source>
</evidence>
<evidence type="ECO:0000256" key="17">
    <source>
        <dbReference type="PIRSR" id="PIRSR606309-3"/>
    </source>
</evidence>
<evidence type="ECO:0000256" key="7">
    <source>
        <dbReference type="ARBA" id="ARBA00022722"/>
    </source>
</evidence>
<keyword evidence="4 18" id="KW-0808">Transferase</keyword>
<evidence type="ECO:0000313" key="20">
    <source>
        <dbReference type="EMBL" id="CAJ79442.1"/>
    </source>
</evidence>
<keyword evidence="7 18" id="KW-0540">Nuclease</keyword>
<evidence type="ECO:0000256" key="4">
    <source>
        <dbReference type="ARBA" id="ARBA00022679"/>
    </source>
</evidence>
<dbReference type="NCBIfam" id="NF004316">
    <property type="entry name" value="PRK05711.1"/>
    <property type="match status" value="1"/>
</dbReference>
<feature type="binding site" evidence="16">
    <location>
        <position position="66"/>
    </location>
    <ligand>
        <name>substrate</name>
    </ligand>
</feature>
<keyword evidence="12 18" id="KW-0239">DNA-directed DNA polymerase</keyword>
<evidence type="ECO:0000256" key="3">
    <source>
        <dbReference type="ARBA" id="ARBA00020352"/>
    </source>
</evidence>
<dbReference type="SMART" id="SM00479">
    <property type="entry name" value="EXOIII"/>
    <property type="match status" value="1"/>
</dbReference>
<dbReference type="GO" id="GO:0004527">
    <property type="term" value="F:exonuclease activity"/>
    <property type="evidence" value="ECO:0007669"/>
    <property type="project" value="UniProtKB-KW"/>
</dbReference>
<proteinExistence type="predicted"/>
<dbReference type="PANTHER" id="PTHR30231">
    <property type="entry name" value="DNA POLYMERASE III SUBUNIT EPSILON"/>
    <property type="match status" value="1"/>
</dbReference>
<dbReference type="NCBIfam" id="TIGR01406">
    <property type="entry name" value="dnaQ_proteo"/>
    <property type="match status" value="1"/>
</dbReference>
<feature type="binding site" evidence="17">
    <location>
        <position position="169"/>
    </location>
    <ligand>
        <name>a divalent metal cation</name>
        <dbReference type="ChEBI" id="CHEBI:60240"/>
        <label>1</label>
        <note>catalytic</note>
    </ligand>
</feature>
<name>A0ABF7PSL3_FRATH</name>
<feature type="binding site" evidence="16">
    <location>
        <position position="16"/>
    </location>
    <ligand>
        <name>substrate</name>
    </ligand>
</feature>
<reference evidence="21" key="2">
    <citation type="submission" date="2006-03" db="EMBL/GenBank/DDBJ databases">
        <title>Complete genome sequence of Francisella tularensis LVS (Live Vaccine Strain).</title>
        <authorList>
            <person name="Chain P."/>
            <person name="Larimer F."/>
            <person name="Land M."/>
            <person name="Stilwagen S."/>
            <person name="Larsson P."/>
            <person name="Bearden S."/>
            <person name="Chu M."/>
            <person name="Oyston P."/>
            <person name="Forsman M."/>
            <person name="Andersson S."/>
            <person name="Lindler L."/>
            <person name="Titball R."/>
            <person name="Garcia E."/>
        </authorList>
    </citation>
    <scope>NUCLEOTIDE SEQUENCE [LARGE SCALE GENOMIC DNA]</scope>
    <source>
        <strain evidence="21">LVS</strain>
    </source>
</reference>
<dbReference type="EC" id="2.7.7.7" evidence="2 18"/>
<comment type="catalytic activity">
    <reaction evidence="14 18">
        <text>DNA(n) + a 2'-deoxyribonucleoside 5'-triphosphate = DNA(n+1) + diphosphate</text>
        <dbReference type="Rhea" id="RHEA:22508"/>
        <dbReference type="Rhea" id="RHEA-COMP:17339"/>
        <dbReference type="Rhea" id="RHEA-COMP:17340"/>
        <dbReference type="ChEBI" id="CHEBI:33019"/>
        <dbReference type="ChEBI" id="CHEBI:61560"/>
        <dbReference type="ChEBI" id="CHEBI:173112"/>
        <dbReference type="EC" id="2.7.7.7"/>
    </reaction>
</comment>
<comment type="function">
    <text evidence="18">DNA polymerase III is a complex, multichain enzyme responsible for most of the replicative synthesis in bacteria. The epsilon subunit contain the editing function and is a proofreading 3'-5' exonuclease.</text>
</comment>
<evidence type="ECO:0000256" key="18">
    <source>
        <dbReference type="RuleBase" id="RU364087"/>
    </source>
</evidence>
<evidence type="ECO:0000256" key="2">
    <source>
        <dbReference type="ARBA" id="ARBA00012417"/>
    </source>
</evidence>
<evidence type="ECO:0000256" key="5">
    <source>
        <dbReference type="ARBA" id="ARBA00022695"/>
    </source>
</evidence>
<evidence type="ECO:0000256" key="13">
    <source>
        <dbReference type="ARBA" id="ARBA00023211"/>
    </source>
</evidence>
<feature type="binding site" evidence="17">
    <location>
        <position position="16"/>
    </location>
    <ligand>
        <name>a divalent metal cation</name>
        <dbReference type="ChEBI" id="CHEBI:60240"/>
        <label>1</label>
        <note>catalytic</note>
    </ligand>
</feature>
<dbReference type="EMBL" id="AM233362">
    <property type="protein sequence ID" value="CAJ79442.1"/>
    <property type="molecule type" value="Genomic_DNA"/>
</dbReference>
<comment type="cofactor">
    <cofactor evidence="1 18">
        <name>Mn(2+)</name>
        <dbReference type="ChEBI" id="CHEBI:29035"/>
    </cofactor>
</comment>
<comment type="subunit">
    <text evidence="18">DNA polymerase III contains a core (composed of alpha, epsilon and theta chains) that associates with a tau subunit. This core dimerizes to form the POLIII' complex. PolIII' associates with the gamma complex (composed of gamma, delta, delta', psi and chi chains) and with the beta chain to form the complete DNA polymerase III complex.</text>
</comment>
<dbReference type="NCBIfam" id="TIGR00573">
    <property type="entry name" value="dnaq"/>
    <property type="match status" value="1"/>
</dbReference>
<sequence>MIYILFFRMSRQVFIDTETTGFDYKIGNRIIEFGAVEVIDRRITGNNLHFYCNPNYKVEAGALAIHGLTNEFLADKPLFEDKVDEMIEFLRGAEVIIHNAAFDVPFINWELSLLKNNKYGTLEQNVAKIVDSLDLARKKHPLQKNNLDALCKRYQIRNDHRTFHGALLDSELLADVYLAMTGGQTNLSLQTAKTVSKNSIDIDVNKLNLRNAEDSISDISAHHSYLSNLLKLEEDAKW</sequence>
<dbReference type="Gene3D" id="3.30.420.10">
    <property type="entry name" value="Ribonuclease H-like superfamily/Ribonuclease H"/>
    <property type="match status" value="1"/>
</dbReference>
<evidence type="ECO:0000256" key="15">
    <source>
        <dbReference type="PIRSR" id="PIRSR606309-1"/>
    </source>
</evidence>
<evidence type="ECO:0000259" key="19">
    <source>
        <dbReference type="SMART" id="SM00479"/>
    </source>
</evidence>
<feature type="binding site" evidence="17">
    <location>
        <position position="18"/>
    </location>
    <ligand>
        <name>a divalent metal cation</name>
        <dbReference type="ChEBI" id="CHEBI:60240"/>
        <label>1</label>
        <note>catalytic</note>
    </ligand>
</feature>
<dbReference type="InterPro" id="IPR006054">
    <property type="entry name" value="DnaQ"/>
</dbReference>
<organism evidence="20 21">
    <name type="scientific">Francisella tularensis subsp. holarctica (strain LVS)</name>
    <dbReference type="NCBI Taxonomy" id="376619"/>
    <lineage>
        <taxon>Bacteria</taxon>
        <taxon>Pseudomonadati</taxon>
        <taxon>Pseudomonadota</taxon>
        <taxon>Gammaproteobacteria</taxon>
        <taxon>Thiotrichales</taxon>
        <taxon>Francisellaceae</taxon>
        <taxon>Francisella</taxon>
    </lineage>
</organism>
<dbReference type="Proteomes" id="UP000001944">
    <property type="component" value="Chromosome"/>
</dbReference>
<evidence type="ECO:0000256" key="9">
    <source>
        <dbReference type="ARBA" id="ARBA00022801"/>
    </source>
</evidence>
<dbReference type="InterPro" id="IPR013520">
    <property type="entry name" value="Ribonucl_H"/>
</dbReference>
<dbReference type="AlphaFoldDB" id="A0ABF7PSL3"/>
<feature type="domain" description="Exonuclease" evidence="19">
    <location>
        <begin position="11"/>
        <end position="186"/>
    </location>
</feature>
<dbReference type="SUPFAM" id="SSF53098">
    <property type="entry name" value="Ribonuclease H-like"/>
    <property type="match status" value="1"/>
</dbReference>
<keyword evidence="8 17" id="KW-0479">Metal-binding</keyword>
<keyword evidence="6 18" id="KW-0235">DNA replication</keyword>
<dbReference type="GO" id="GO:0003887">
    <property type="term" value="F:DNA-directed DNA polymerase activity"/>
    <property type="evidence" value="ECO:0007669"/>
    <property type="project" value="UniProtKB-KW"/>
</dbReference>
<dbReference type="KEGG" id="ftl:FTL_1003"/>
<keyword evidence="10 18" id="KW-0269">Exonuclease</keyword>
<protein>
    <recommendedName>
        <fullName evidence="3 18">DNA polymerase III subunit epsilon</fullName>
        <ecNumber evidence="2 18">2.7.7.7</ecNumber>
    </recommendedName>
</protein>
<keyword evidence="13 17" id="KW-0464">Manganese</keyword>
<keyword evidence="11 17" id="KW-0460">Magnesium</keyword>
<feature type="binding site" evidence="16">
    <location>
        <position position="18"/>
    </location>
    <ligand>
        <name>substrate</name>
    </ligand>
</feature>
<dbReference type="FunFam" id="3.30.420.10:FF:000012">
    <property type="entry name" value="DNA polymerase III subunit epsilon"/>
    <property type="match status" value="1"/>
</dbReference>
<evidence type="ECO:0000256" key="12">
    <source>
        <dbReference type="ARBA" id="ARBA00022932"/>
    </source>
</evidence>
<feature type="active site" description="Proton acceptor" evidence="15">
    <location>
        <position position="164"/>
    </location>
</feature>
<dbReference type="PANTHER" id="PTHR30231:SF41">
    <property type="entry name" value="DNA POLYMERASE III SUBUNIT EPSILON"/>
    <property type="match status" value="1"/>
</dbReference>
<keyword evidence="9 18" id="KW-0378">Hydrolase</keyword>
<accession>A0ABF7PSL3</accession>
<comment type="cofactor">
    <cofactor evidence="17">
        <name>Mg(2+)</name>
        <dbReference type="ChEBI" id="CHEBI:18420"/>
    </cofactor>
    <cofactor evidence="17">
        <name>Mn(2+)</name>
        <dbReference type="ChEBI" id="CHEBI:29035"/>
    </cofactor>
    <text evidence="17">Binds 2 divalent metal cations. Magnesium or manganese.</text>
</comment>
<evidence type="ECO:0000256" key="14">
    <source>
        <dbReference type="ARBA" id="ARBA00049244"/>
    </source>
</evidence>
<dbReference type="GO" id="GO:0046872">
    <property type="term" value="F:metal ion binding"/>
    <property type="evidence" value="ECO:0007669"/>
    <property type="project" value="UniProtKB-KW"/>
</dbReference>
<keyword evidence="5 18" id="KW-0548">Nucleotidyltransferase</keyword>
<dbReference type="GO" id="GO:0006260">
    <property type="term" value="P:DNA replication"/>
    <property type="evidence" value="ECO:0007669"/>
    <property type="project" value="UniProtKB-KW"/>
</dbReference>
<evidence type="ECO:0000256" key="6">
    <source>
        <dbReference type="ARBA" id="ARBA00022705"/>
    </source>
</evidence>
<dbReference type="CDD" id="cd06131">
    <property type="entry name" value="DNA_pol_III_epsilon_Ecoli_like"/>
    <property type="match status" value="1"/>
</dbReference>